<feature type="domain" description="SnoaL-like" evidence="1">
    <location>
        <begin position="10"/>
        <end position="115"/>
    </location>
</feature>
<comment type="caution">
    <text evidence="2">The sequence shown here is derived from an EMBL/GenBank/DDBJ whole genome shotgun (WGS) entry which is preliminary data.</text>
</comment>
<evidence type="ECO:0000313" key="2">
    <source>
        <dbReference type="EMBL" id="NDK92491.1"/>
    </source>
</evidence>
<organism evidence="2 3">
    <name type="scientific">Gordonia desulfuricans</name>
    <dbReference type="NCBI Taxonomy" id="89051"/>
    <lineage>
        <taxon>Bacteria</taxon>
        <taxon>Bacillati</taxon>
        <taxon>Actinomycetota</taxon>
        <taxon>Actinomycetes</taxon>
        <taxon>Mycobacteriales</taxon>
        <taxon>Gordoniaceae</taxon>
        <taxon>Gordonia</taxon>
    </lineage>
</organism>
<protein>
    <recommendedName>
        <fullName evidence="1">SnoaL-like domain-containing protein</fullName>
    </recommendedName>
</protein>
<evidence type="ECO:0000313" key="3">
    <source>
        <dbReference type="Proteomes" id="UP000466307"/>
    </source>
</evidence>
<dbReference type="EMBL" id="JAADZU010000127">
    <property type="protein sequence ID" value="NDK92491.1"/>
    <property type="molecule type" value="Genomic_DNA"/>
</dbReference>
<dbReference type="Pfam" id="PF12680">
    <property type="entry name" value="SnoaL_2"/>
    <property type="match status" value="1"/>
</dbReference>
<name>A0A7K3LX18_9ACTN</name>
<dbReference type="Proteomes" id="UP000466307">
    <property type="component" value="Unassembled WGS sequence"/>
</dbReference>
<dbReference type="AlphaFoldDB" id="A0A7K3LX18"/>
<sequence length="132" mass="14237">MSSPASTTLVDSFYAAYNEHAAAVAAGLYAADGLHRDLASGVTASGRDEIARSLAGFVSRMGNARWAVTELLGRDDRFAVHYELTGEWALRDGDVCPVRLPGIHVFILGDGMIRETMDFWSSAEFVRQIGGV</sequence>
<dbReference type="RefSeq" id="WP_059039874.1">
    <property type="nucleotide sequence ID" value="NZ_JAADZU010000127.1"/>
</dbReference>
<accession>A0A7K3LX18</accession>
<gene>
    <name evidence="2" type="ORF">GYA93_23475</name>
</gene>
<keyword evidence="3" id="KW-1185">Reference proteome</keyword>
<dbReference type="InterPro" id="IPR032710">
    <property type="entry name" value="NTF2-like_dom_sf"/>
</dbReference>
<dbReference type="InterPro" id="IPR037401">
    <property type="entry name" value="SnoaL-like"/>
</dbReference>
<dbReference type="Gene3D" id="3.10.450.50">
    <property type="match status" value="1"/>
</dbReference>
<dbReference type="SUPFAM" id="SSF54427">
    <property type="entry name" value="NTF2-like"/>
    <property type="match status" value="1"/>
</dbReference>
<evidence type="ECO:0000259" key="1">
    <source>
        <dbReference type="Pfam" id="PF12680"/>
    </source>
</evidence>
<proteinExistence type="predicted"/>
<reference evidence="2 3" key="1">
    <citation type="submission" date="2020-01" db="EMBL/GenBank/DDBJ databases">
        <title>Investigation of new actinobacteria for the biodesulphurisation of diesel fuel.</title>
        <authorList>
            <person name="Athi Narayanan S.M."/>
        </authorList>
    </citation>
    <scope>NUCLEOTIDE SEQUENCE [LARGE SCALE GENOMIC DNA]</scope>
    <source>
        <strain evidence="2 3">213E</strain>
    </source>
</reference>